<dbReference type="RefSeq" id="XP_015654431.1">
    <property type="nucleotide sequence ID" value="XM_015807036.1"/>
</dbReference>
<dbReference type="EMBL" id="LGTL01000022">
    <property type="protein sequence ID" value="KPA75992.1"/>
    <property type="molecule type" value="Genomic_DNA"/>
</dbReference>
<feature type="compositionally biased region" description="Polar residues" evidence="1">
    <location>
        <begin position="1"/>
        <end position="18"/>
    </location>
</feature>
<dbReference type="EMBL" id="LGTL01000022">
    <property type="protein sequence ID" value="KPA75993.1"/>
    <property type="molecule type" value="Genomic_DNA"/>
</dbReference>
<feature type="compositionally biased region" description="Basic and acidic residues" evidence="1">
    <location>
        <begin position="793"/>
        <end position="806"/>
    </location>
</feature>
<feature type="compositionally biased region" description="Basic and acidic residues" evidence="1">
    <location>
        <begin position="277"/>
        <end position="291"/>
    </location>
</feature>
<feature type="compositionally biased region" description="Low complexity" evidence="1">
    <location>
        <begin position="150"/>
        <end position="175"/>
    </location>
</feature>
<dbReference type="AlphaFoldDB" id="A0A0N0DSF0"/>
<feature type="compositionally biased region" description="Low complexity" evidence="1">
    <location>
        <begin position="337"/>
        <end position="381"/>
    </location>
</feature>
<name>A0A0N0DSF0_LEPPY</name>
<feature type="region of interest" description="Disordered" evidence="1">
    <location>
        <begin position="685"/>
        <end position="846"/>
    </location>
</feature>
<reference evidence="2 3" key="1">
    <citation type="submission" date="2015-07" db="EMBL/GenBank/DDBJ databases">
        <title>High-quality genome of monoxenous trypanosomatid Leptomonas pyrrhocoris.</title>
        <authorList>
            <person name="Flegontov P."/>
            <person name="Butenko A."/>
            <person name="Firsov S."/>
            <person name="Vlcek C."/>
            <person name="Logacheva M.D."/>
            <person name="Field M."/>
            <person name="Filatov D."/>
            <person name="Flegontova O."/>
            <person name="Gerasimov E."/>
            <person name="Jackson A.P."/>
            <person name="Kelly S."/>
            <person name="Opperdoes F."/>
            <person name="O'Reilly A."/>
            <person name="Votypka J."/>
            <person name="Yurchenko V."/>
            <person name="Lukes J."/>
        </authorList>
    </citation>
    <scope>NUCLEOTIDE SEQUENCE [LARGE SCALE GENOMIC DNA]</scope>
    <source>
        <strain evidence="2">H10</strain>
    </source>
</reference>
<dbReference type="OrthoDB" id="10678492at2759"/>
<feature type="compositionally biased region" description="Basic and acidic residues" evidence="1">
    <location>
        <begin position="486"/>
        <end position="499"/>
    </location>
</feature>
<feature type="compositionally biased region" description="Polar residues" evidence="1">
    <location>
        <begin position="704"/>
        <end position="716"/>
    </location>
</feature>
<gene>
    <name evidence="2" type="ORF">ABB37_08143</name>
</gene>
<protein>
    <submittedName>
        <fullName evidence="2">Uncharacterized protein</fullName>
    </submittedName>
</protein>
<organism evidence="2 3">
    <name type="scientific">Leptomonas pyrrhocoris</name>
    <name type="common">Firebug parasite</name>
    <dbReference type="NCBI Taxonomy" id="157538"/>
    <lineage>
        <taxon>Eukaryota</taxon>
        <taxon>Discoba</taxon>
        <taxon>Euglenozoa</taxon>
        <taxon>Kinetoplastea</taxon>
        <taxon>Metakinetoplastina</taxon>
        <taxon>Trypanosomatida</taxon>
        <taxon>Trypanosomatidae</taxon>
        <taxon>Leishmaniinae</taxon>
        <taxon>Leptomonas</taxon>
    </lineage>
</organism>
<evidence type="ECO:0000256" key="1">
    <source>
        <dbReference type="SAM" id="MobiDB-lite"/>
    </source>
</evidence>
<sequence length="865" mass="94423">MATSDSQADFTSWSQESTVRPLLRMPLKTVPVSTPNNAPLEATKTQVYLPPKTSSSAAPPPSSPSTSDSSPVPIPSLDRWKTATRKPSAAQGVDVVPQDVVDGLPPPESSPAAAKEQLLLEQRRLLEAEHDARDRDLRARMTQPTGRAPSASRLSRNSCAASSSSASSSSALSANTCDRDSAVASAEGDAHHHHHHHHHHHQTSSSLPDHNDPPRQAPLPPTHGGAPAPAEQEEPSPSSAKKPIAASTAIDSPATAQPAEAARPPFPPSPSLLRAEQQQRQRSTDLPDPHSHHSLSLQELRHDVQSCAREIERLVEDQYDLRRSVRDILAEMAGAKAPAAPALAPASPSPSASPASPSLNDATPQQQQQQQQPAPRNSSDGSADRLLSDSSADSEFPSASQPPPPWLLSWMQQQRTEQAKSFQHLREEVVVMICNAVAEVRHASRRLAEGSGDEHGSQRRGGAPPHAVGPSIANHVMEADTLSVRQRGEREEEEQQRNEVDEESLTPLLMRRRQRNRRLMSPTPPNRSDLVSSVASTSESSLSSVQRHDALWSALLRIQRVVDKQSAQIAQLTACVCPPTTPFPQLQAASLEHRQPHQHQHKHREPSTASSITSATASTATTATATTARSDHHHHHHHAPHRKPTRTSSKVQTTHRPLHRKAGRLDDIQDGVSDLRHLLRETLQRDRQLAQRTPDTPISERAHSYQQHPYQQQDRGPSSASSSDVRSSKYAQRRYVPANQQLPPSAPVGSRYADPHPSAARPATRGNGNMEGRFLPGEDTRHAHGVVPQRQQRTSDPRSVPSRDRTPSLSASPVHEERVDVNVYRDDVAADAGGRREEDVLETPPQLPRQRVRTVLTSSLVYPHA</sequence>
<evidence type="ECO:0000313" key="3">
    <source>
        <dbReference type="Proteomes" id="UP000037923"/>
    </source>
</evidence>
<feature type="region of interest" description="Disordered" evidence="1">
    <location>
        <begin position="335"/>
        <end position="407"/>
    </location>
</feature>
<feature type="compositionally biased region" description="Basic residues" evidence="1">
    <location>
        <begin position="191"/>
        <end position="202"/>
    </location>
</feature>
<feature type="compositionally biased region" description="Low complexity" evidence="1">
    <location>
        <begin position="110"/>
        <end position="120"/>
    </location>
</feature>
<dbReference type="OMA" id="DNCESAV"/>
<feature type="compositionally biased region" description="Low complexity" evidence="1">
    <location>
        <begin position="528"/>
        <end position="542"/>
    </location>
</feature>
<dbReference type="RefSeq" id="XP_015654432.1">
    <property type="nucleotide sequence ID" value="XM_015807037.1"/>
</dbReference>
<comment type="caution">
    <text evidence="2">The sequence shown here is derived from an EMBL/GenBank/DDBJ whole genome shotgun (WGS) entry which is preliminary data.</text>
</comment>
<dbReference type="Proteomes" id="UP000037923">
    <property type="component" value="Unassembled WGS sequence"/>
</dbReference>
<dbReference type="VEuPathDB" id="TriTrypDB:LpyrH10_22_1030"/>
<feature type="compositionally biased region" description="Basic and acidic residues" evidence="1">
    <location>
        <begin position="121"/>
        <end position="139"/>
    </location>
</feature>
<accession>A0A0N0DSF0</accession>
<proteinExistence type="predicted"/>
<keyword evidence="3" id="KW-1185">Reference proteome</keyword>
<feature type="compositionally biased region" description="Basic and acidic residues" evidence="1">
    <location>
        <begin position="447"/>
        <end position="457"/>
    </location>
</feature>
<feature type="compositionally biased region" description="Basic and acidic residues" evidence="1">
    <location>
        <begin position="814"/>
        <end position="838"/>
    </location>
</feature>
<feature type="compositionally biased region" description="Low complexity" evidence="1">
    <location>
        <begin position="91"/>
        <end position="103"/>
    </location>
</feature>
<feature type="compositionally biased region" description="Low complexity" evidence="1">
    <location>
        <begin position="607"/>
        <end position="628"/>
    </location>
</feature>
<dbReference type="GeneID" id="26908428"/>
<feature type="region of interest" description="Disordered" evidence="1">
    <location>
        <begin position="447"/>
        <end position="471"/>
    </location>
</feature>
<feature type="region of interest" description="Disordered" evidence="1">
    <location>
        <begin position="1"/>
        <end position="299"/>
    </location>
</feature>
<feature type="compositionally biased region" description="Basic residues" evidence="1">
    <location>
        <begin position="631"/>
        <end position="645"/>
    </location>
</feature>
<feature type="compositionally biased region" description="Low complexity" evidence="1">
    <location>
        <begin position="226"/>
        <end position="263"/>
    </location>
</feature>
<evidence type="ECO:0000313" key="2">
    <source>
        <dbReference type="EMBL" id="KPA75992.1"/>
    </source>
</evidence>
<feature type="region of interest" description="Disordered" evidence="1">
    <location>
        <begin position="590"/>
        <end position="667"/>
    </location>
</feature>
<feature type="region of interest" description="Disordered" evidence="1">
    <location>
        <begin position="484"/>
        <end position="542"/>
    </location>
</feature>